<feature type="transmembrane region" description="Helical" evidence="1">
    <location>
        <begin position="12"/>
        <end position="30"/>
    </location>
</feature>
<dbReference type="EMBL" id="LBVO01000014">
    <property type="protein sequence ID" value="KKQ90045.1"/>
    <property type="molecule type" value="Genomic_DNA"/>
</dbReference>
<feature type="transmembrane region" description="Helical" evidence="1">
    <location>
        <begin position="130"/>
        <end position="147"/>
    </location>
</feature>
<feature type="transmembrane region" description="Helical" evidence="1">
    <location>
        <begin position="361"/>
        <end position="379"/>
    </location>
</feature>
<dbReference type="Proteomes" id="UP000033934">
    <property type="component" value="Unassembled WGS sequence"/>
</dbReference>
<evidence type="ECO:0000313" key="2">
    <source>
        <dbReference type="EMBL" id="KKQ90045.1"/>
    </source>
</evidence>
<reference evidence="2 3" key="1">
    <citation type="journal article" date="2015" name="Nature">
        <title>rRNA introns, odd ribosomes, and small enigmatic genomes across a large radiation of phyla.</title>
        <authorList>
            <person name="Brown C.T."/>
            <person name="Hug L.A."/>
            <person name="Thomas B.C."/>
            <person name="Sharon I."/>
            <person name="Castelle C.J."/>
            <person name="Singh A."/>
            <person name="Wilkins M.J."/>
            <person name="Williams K.H."/>
            <person name="Banfield J.F."/>
        </authorList>
    </citation>
    <scope>NUCLEOTIDE SEQUENCE [LARGE SCALE GENOMIC DNA]</scope>
</reference>
<gene>
    <name evidence="2" type="ORF">UT11_C0014G0009</name>
</gene>
<evidence type="ECO:0000256" key="1">
    <source>
        <dbReference type="SAM" id="Phobius"/>
    </source>
</evidence>
<comment type="caution">
    <text evidence="2">The sequence shown here is derived from an EMBL/GenBank/DDBJ whole genome shotgun (WGS) entry which is preliminary data.</text>
</comment>
<feature type="transmembrane region" description="Helical" evidence="1">
    <location>
        <begin position="101"/>
        <end position="118"/>
    </location>
</feature>
<proteinExistence type="predicted"/>
<dbReference type="AlphaFoldDB" id="A0A0G0LPY1"/>
<evidence type="ECO:0000313" key="3">
    <source>
        <dbReference type="Proteomes" id="UP000033934"/>
    </source>
</evidence>
<feature type="transmembrane region" description="Helical" evidence="1">
    <location>
        <begin position="391"/>
        <end position="408"/>
    </location>
</feature>
<name>A0A0G0LPY1_9BACT</name>
<feature type="transmembrane region" description="Helical" evidence="1">
    <location>
        <begin position="290"/>
        <end position="308"/>
    </location>
</feature>
<evidence type="ECO:0008006" key="4">
    <source>
        <dbReference type="Google" id="ProtNLM"/>
    </source>
</evidence>
<protein>
    <recommendedName>
        <fullName evidence="4">Membrane protein 6-pyruvoyl-tetrahydropterin synthase-related domain-containing protein</fullName>
    </recommendedName>
</protein>
<organism evidence="2 3">
    <name type="scientific">Berkelbacteria bacterium GW2011_GWA2_38_9</name>
    <dbReference type="NCBI Taxonomy" id="1618334"/>
    <lineage>
        <taxon>Bacteria</taxon>
        <taxon>Candidatus Berkelbacteria</taxon>
    </lineage>
</organism>
<dbReference type="PATRIC" id="fig|1618334.3.peg.260"/>
<feature type="transmembrane region" description="Helical" evidence="1">
    <location>
        <begin position="320"/>
        <end position="341"/>
    </location>
</feature>
<keyword evidence="1" id="KW-0472">Membrane</keyword>
<feature type="transmembrane region" description="Helical" evidence="1">
    <location>
        <begin position="183"/>
        <end position="212"/>
    </location>
</feature>
<accession>A0A0G0LPY1</accession>
<keyword evidence="1" id="KW-0812">Transmembrane</keyword>
<feature type="transmembrane region" description="Helical" evidence="1">
    <location>
        <begin position="71"/>
        <end position="89"/>
    </location>
</feature>
<sequence length="995" mass="115292">MSLKIKTFLKIHWQFILAFILVIWAFHRWFGAGMITWGDWWPESIDSYLGWLKPNLWSNSKELGMNMLKEFSAPVWIPSFMTAGWLAHLFNFKYEWIEKIIWYWPYVFVAPISFYYFWKTFFPKNSHGTLAGILFFTINTYSMLLTMGGQVNMAVVYALTPAVLALLKRYVETKNIRTGVLLGLLVTLAISYEVRGVMLMTMLVILFLVFFWKKIGFKTVVLSLLWYFSIPILLNMWWIIPFVFQKQTELLPATYDQAKWVVESSYADFAHAITLFHPQWYDNVLGKINPIPPLFFLIPLILIPSILWSKREPFIKFFTLVAIVSIFLAKGANEPFGVIYIEFFKHVPGFSAFRDPSKFNVFLALAYSTLFAFLVDQVYRLIAQNKIWRNLAFVILSIMPIIWLWPVYNQKIDGTFNLIQKPTKAYQEFTDALINDHNFSRTLWLPKKQRFAYFSELHPRISLDSEIHSSLYYLKNKAQETQDALTHPLSEYLLQDAGVKYVVVPDDDTQDIYKDYHSKEFYQNLASQTPWLSKRTDLKLSVYEIKNPEDIVYVRNNWFFVNTFDTDLVSDYLKKQNEKLGLVLSDYKNAPEVSQPVSKDMPYLFLLRIPDQVEQVANGKDLVNQNHLANIQEIDLNILRNEPSTFFIPKENIDSFEWLKIDNDLVSLDTKETSPWNPNFYEIRIPAYEVGWHKLYLKAKVGENLFTDGQIDADFDPQSQYCVSTSMNEILSNTQTVPGGFDGGQFLKMHSLANPSCFSRYIKIPNNKTNFHLEFDYQYKFGEHPIVKVVESGGVNHILNLKDFYPQPENQSNRWHHFEQFIALAPGTKTVTVSLNMEPAPNFNQVGASESWFDNVQFYPNSINPHEFIYWGNLFQIQSNLDPSTVAIKKISNGQFQATISGTKNPQIVILNTMFNPDWSATTSDKSVPTHLKVNGFANGFIVPDKEGTYKINLDFSLMSRVPLGLAISLTALVALIAILIFSKITNLKQTKNEK</sequence>
<keyword evidence="1" id="KW-1133">Transmembrane helix</keyword>
<feature type="transmembrane region" description="Helical" evidence="1">
    <location>
        <begin position="224"/>
        <end position="244"/>
    </location>
</feature>
<feature type="transmembrane region" description="Helical" evidence="1">
    <location>
        <begin position="962"/>
        <end position="982"/>
    </location>
</feature>